<dbReference type="Proteomes" id="UP000887565">
    <property type="component" value="Unplaced"/>
</dbReference>
<evidence type="ECO:0000313" key="1">
    <source>
        <dbReference type="Proteomes" id="UP000887565"/>
    </source>
</evidence>
<keyword evidence="1" id="KW-1185">Reference proteome</keyword>
<reference evidence="2" key="1">
    <citation type="submission" date="2022-11" db="UniProtKB">
        <authorList>
            <consortium name="WormBaseParasite"/>
        </authorList>
    </citation>
    <scope>IDENTIFICATION</scope>
</reference>
<evidence type="ECO:0000313" key="2">
    <source>
        <dbReference type="WBParaSite" id="nRc.2.0.1.t15353-RA"/>
    </source>
</evidence>
<dbReference type="WBParaSite" id="nRc.2.0.1.t15353-RA">
    <property type="protein sequence ID" value="nRc.2.0.1.t15353-RA"/>
    <property type="gene ID" value="nRc.2.0.1.g15353"/>
</dbReference>
<proteinExistence type="predicted"/>
<sequence length="66" mass="7488">MAVESLIKESFAIKTEIATETNIIQIDSEEDDVSRTDTTTPMTMAKTTSSLTPLSKNLWYIQKPHW</sequence>
<organism evidence="1 2">
    <name type="scientific">Romanomermis culicivorax</name>
    <name type="common">Nematode worm</name>
    <dbReference type="NCBI Taxonomy" id="13658"/>
    <lineage>
        <taxon>Eukaryota</taxon>
        <taxon>Metazoa</taxon>
        <taxon>Ecdysozoa</taxon>
        <taxon>Nematoda</taxon>
        <taxon>Enoplea</taxon>
        <taxon>Dorylaimia</taxon>
        <taxon>Mermithida</taxon>
        <taxon>Mermithoidea</taxon>
        <taxon>Mermithidae</taxon>
        <taxon>Romanomermis</taxon>
    </lineage>
</organism>
<name>A0A915IPJ1_ROMCU</name>
<accession>A0A915IPJ1</accession>
<dbReference type="AlphaFoldDB" id="A0A915IPJ1"/>
<protein>
    <submittedName>
        <fullName evidence="2">Uncharacterized protein</fullName>
    </submittedName>
</protein>